<keyword evidence="5" id="KW-0663">Pyridoxal phosphate</keyword>
<dbReference type="InterPro" id="IPR004839">
    <property type="entry name" value="Aminotransferase_I/II_large"/>
</dbReference>
<dbReference type="EMBL" id="JALJOU010000041">
    <property type="protein sequence ID" value="KAK9832534.1"/>
    <property type="molecule type" value="Genomic_DNA"/>
</dbReference>
<comment type="similarity">
    <text evidence="2">Belongs to the class-I pyridoxal-phosphate-dependent aminotransferase family.</text>
</comment>
<evidence type="ECO:0000259" key="6">
    <source>
        <dbReference type="Pfam" id="PF00155"/>
    </source>
</evidence>
<keyword evidence="8" id="KW-1185">Reference proteome</keyword>
<dbReference type="InterPro" id="IPR051326">
    <property type="entry name" value="Kynurenine-oxoglutarate_AT"/>
</dbReference>
<dbReference type="Proteomes" id="UP001445335">
    <property type="component" value="Unassembled WGS sequence"/>
</dbReference>
<organism evidence="7 8">
    <name type="scientific">Elliptochloris bilobata</name>
    <dbReference type="NCBI Taxonomy" id="381761"/>
    <lineage>
        <taxon>Eukaryota</taxon>
        <taxon>Viridiplantae</taxon>
        <taxon>Chlorophyta</taxon>
        <taxon>core chlorophytes</taxon>
        <taxon>Trebouxiophyceae</taxon>
        <taxon>Trebouxiophyceae incertae sedis</taxon>
        <taxon>Elliptochloris clade</taxon>
        <taxon>Elliptochloris</taxon>
    </lineage>
</organism>
<proteinExistence type="inferred from homology"/>
<dbReference type="FunFam" id="3.40.640.10:FF:000024">
    <property type="entry name" value="Kynurenine--oxoglutarate transaminase 3"/>
    <property type="match status" value="1"/>
</dbReference>
<dbReference type="InterPro" id="IPR015422">
    <property type="entry name" value="PyrdxlP-dep_Trfase_small"/>
</dbReference>
<dbReference type="GO" id="GO:0030170">
    <property type="term" value="F:pyridoxal phosphate binding"/>
    <property type="evidence" value="ECO:0007669"/>
    <property type="project" value="InterPro"/>
</dbReference>
<evidence type="ECO:0000313" key="7">
    <source>
        <dbReference type="EMBL" id="KAK9832534.1"/>
    </source>
</evidence>
<dbReference type="PANTHER" id="PTHR43807:SF20">
    <property type="entry name" value="FI04487P"/>
    <property type="match status" value="1"/>
</dbReference>
<evidence type="ECO:0000256" key="5">
    <source>
        <dbReference type="ARBA" id="ARBA00022898"/>
    </source>
</evidence>
<keyword evidence="3" id="KW-0032">Aminotransferase</keyword>
<name>A0AAW1RFL1_9CHLO</name>
<gene>
    <name evidence="7" type="ORF">WJX81_006591</name>
</gene>
<accession>A0AAW1RFL1</accession>
<feature type="domain" description="Aminotransferase class I/classII large" evidence="6">
    <location>
        <begin position="32"/>
        <end position="387"/>
    </location>
</feature>
<dbReference type="AlphaFoldDB" id="A0AAW1RFL1"/>
<evidence type="ECO:0000256" key="2">
    <source>
        <dbReference type="ARBA" id="ARBA00007441"/>
    </source>
</evidence>
<reference evidence="7 8" key="1">
    <citation type="journal article" date="2024" name="Nat. Commun.">
        <title>Phylogenomics reveals the evolutionary origins of lichenization in chlorophyte algae.</title>
        <authorList>
            <person name="Puginier C."/>
            <person name="Libourel C."/>
            <person name="Otte J."/>
            <person name="Skaloud P."/>
            <person name="Haon M."/>
            <person name="Grisel S."/>
            <person name="Petersen M."/>
            <person name="Berrin J.G."/>
            <person name="Delaux P.M."/>
            <person name="Dal Grande F."/>
            <person name="Keller J."/>
        </authorList>
    </citation>
    <scope>NUCLEOTIDE SEQUENCE [LARGE SCALE GENOMIC DNA]</scope>
    <source>
        <strain evidence="7 8">SAG 245.80</strain>
    </source>
</reference>
<dbReference type="InterPro" id="IPR015424">
    <property type="entry name" value="PyrdxlP-dep_Trfase"/>
</dbReference>
<sequence length="402" mass="44004">MAPLKPVNSYLDSIKTTIFSVMSALAVEHSAVNLGQGFPDDEGPDAMKEKAAAALYDHNNQYPPYAGVAELKQAVARHSERYSGIPVDAATETLVTVGASEALTCAFLGLVNRGDEVILFDPQYDLYAPAATFAGAVIRTVQLDPNDWSVPHAAMEAAFSERTKLVLINSPHNPTGKVFSDEDLAFIAGLCVKHNTYAVCDEVYEHLVFEGSHHRSLRTFPGMADRAVRVGSAGKTFSFTAWKIGWVTGPARLVTAVAKAHQFVTFTVASSLQRAVAYGLDHEVAFYTGLGKMLEGKRAYLERRLKEIGFQVLPAQGTYFLIADFRSLVPVDSTETDTDFSIRLTKEAGVTTIPVSAFYISADPPRTLVRFCFCKTDDKLRQACDALESFFGKRRALQPRRS</sequence>
<dbReference type="Gene3D" id="3.40.640.10">
    <property type="entry name" value="Type I PLP-dependent aspartate aminotransferase-like (Major domain)"/>
    <property type="match status" value="1"/>
</dbReference>
<evidence type="ECO:0000256" key="1">
    <source>
        <dbReference type="ARBA" id="ARBA00001933"/>
    </source>
</evidence>
<dbReference type="Pfam" id="PF00155">
    <property type="entry name" value="Aminotran_1_2"/>
    <property type="match status" value="1"/>
</dbReference>
<dbReference type="PANTHER" id="PTHR43807">
    <property type="entry name" value="FI04487P"/>
    <property type="match status" value="1"/>
</dbReference>
<evidence type="ECO:0000256" key="4">
    <source>
        <dbReference type="ARBA" id="ARBA00022679"/>
    </source>
</evidence>
<dbReference type="SUPFAM" id="SSF53383">
    <property type="entry name" value="PLP-dependent transferases"/>
    <property type="match status" value="1"/>
</dbReference>
<dbReference type="InterPro" id="IPR015421">
    <property type="entry name" value="PyrdxlP-dep_Trfase_major"/>
</dbReference>
<evidence type="ECO:0000256" key="3">
    <source>
        <dbReference type="ARBA" id="ARBA00022576"/>
    </source>
</evidence>
<protein>
    <recommendedName>
        <fullName evidence="6">Aminotransferase class I/classII large domain-containing protein</fullName>
    </recommendedName>
</protein>
<dbReference type="GO" id="GO:0016212">
    <property type="term" value="F:kynurenine-oxoglutarate transaminase activity"/>
    <property type="evidence" value="ECO:0007669"/>
    <property type="project" value="TreeGrafter"/>
</dbReference>
<dbReference type="Gene3D" id="3.90.1150.10">
    <property type="entry name" value="Aspartate Aminotransferase, domain 1"/>
    <property type="match status" value="1"/>
</dbReference>
<comment type="cofactor">
    <cofactor evidence="1">
        <name>pyridoxal 5'-phosphate</name>
        <dbReference type="ChEBI" id="CHEBI:597326"/>
    </cofactor>
</comment>
<dbReference type="GO" id="GO:0005737">
    <property type="term" value="C:cytoplasm"/>
    <property type="evidence" value="ECO:0007669"/>
    <property type="project" value="TreeGrafter"/>
</dbReference>
<comment type="caution">
    <text evidence="7">The sequence shown here is derived from an EMBL/GenBank/DDBJ whole genome shotgun (WGS) entry which is preliminary data.</text>
</comment>
<keyword evidence="4" id="KW-0808">Transferase</keyword>
<dbReference type="CDD" id="cd00609">
    <property type="entry name" value="AAT_like"/>
    <property type="match status" value="1"/>
</dbReference>
<dbReference type="NCBIfam" id="NF006488">
    <property type="entry name" value="PRK08912.1"/>
    <property type="match status" value="1"/>
</dbReference>
<evidence type="ECO:0000313" key="8">
    <source>
        <dbReference type="Proteomes" id="UP001445335"/>
    </source>
</evidence>